<gene>
    <name evidence="1" type="ORF">PQ455_07405</name>
</gene>
<proteinExistence type="predicted"/>
<evidence type="ECO:0000313" key="2">
    <source>
        <dbReference type="Proteomes" id="UP001220395"/>
    </source>
</evidence>
<reference evidence="1 2" key="1">
    <citation type="submission" date="2023-02" db="EMBL/GenBank/DDBJ databases">
        <title>Genome sequence of Sphingomonas naphthae.</title>
        <authorList>
            <person name="Kim S."/>
            <person name="Heo J."/>
            <person name="Kwon S.-W."/>
        </authorList>
    </citation>
    <scope>NUCLEOTIDE SEQUENCE [LARGE SCALE GENOMIC DNA]</scope>
    <source>
        <strain evidence="1 2">KACC 18716</strain>
    </source>
</reference>
<dbReference type="Proteomes" id="UP001220395">
    <property type="component" value="Chromosome"/>
</dbReference>
<protein>
    <submittedName>
        <fullName evidence="1">Head-tail adaptor protein</fullName>
    </submittedName>
</protein>
<keyword evidence="2" id="KW-1185">Reference proteome</keyword>
<dbReference type="EMBL" id="CP117411">
    <property type="protein sequence ID" value="WCT75032.1"/>
    <property type="molecule type" value="Genomic_DNA"/>
</dbReference>
<evidence type="ECO:0000313" key="1">
    <source>
        <dbReference type="EMBL" id="WCT75032.1"/>
    </source>
</evidence>
<dbReference type="Gene3D" id="2.40.10.270">
    <property type="entry name" value="Bacteriophage SPP1 head-tail adaptor protein"/>
    <property type="match status" value="1"/>
</dbReference>
<name>A0ABY7TP64_9SPHN</name>
<dbReference type="RefSeq" id="WP_273690543.1">
    <property type="nucleotide sequence ID" value="NZ_CP117411.1"/>
</dbReference>
<sequence length="125" mass="13716">MAMIPRARLNRRVRFEAKARPGGRGKAGQETWTPVAILWAELQDALPSRGERLAEGLTIATRPSRLRLDYRAGLTSDMRVLLLRKDGADYVVDRTMAIVAGPAELGERDAIEFMVADYSTSGTGA</sequence>
<dbReference type="InterPro" id="IPR008767">
    <property type="entry name" value="Phage_SPP1_head-tail_adaptor"/>
</dbReference>
<dbReference type="Pfam" id="PF05521">
    <property type="entry name" value="Phage_HCP"/>
    <property type="match status" value="1"/>
</dbReference>
<accession>A0ABY7TP64</accession>
<dbReference type="InterPro" id="IPR038666">
    <property type="entry name" value="SSP1_head-tail_sf"/>
</dbReference>
<organism evidence="1 2">
    <name type="scientific">Sphingomonas naphthae</name>
    <dbReference type="NCBI Taxonomy" id="1813468"/>
    <lineage>
        <taxon>Bacteria</taxon>
        <taxon>Pseudomonadati</taxon>
        <taxon>Pseudomonadota</taxon>
        <taxon>Alphaproteobacteria</taxon>
        <taxon>Sphingomonadales</taxon>
        <taxon>Sphingomonadaceae</taxon>
        <taxon>Sphingomonas</taxon>
    </lineage>
</organism>